<dbReference type="GO" id="GO:0046872">
    <property type="term" value="F:metal ion binding"/>
    <property type="evidence" value="ECO:0007669"/>
    <property type="project" value="UniProtKB-KW"/>
</dbReference>
<evidence type="ECO:0000256" key="5">
    <source>
        <dbReference type="ARBA" id="ARBA00022723"/>
    </source>
</evidence>
<evidence type="ECO:0000256" key="13">
    <source>
        <dbReference type="PROSITE-ProRule" id="PRU00433"/>
    </source>
</evidence>
<evidence type="ECO:0000256" key="11">
    <source>
        <dbReference type="ARBA" id="ARBA00058991"/>
    </source>
</evidence>
<keyword evidence="10 13" id="KW-0408">Iron</keyword>
<keyword evidence="8" id="KW-0249">Electron transport</keyword>
<evidence type="ECO:0000256" key="2">
    <source>
        <dbReference type="ARBA" id="ARBA00004856"/>
    </source>
</evidence>
<dbReference type="Gene3D" id="1.10.760.10">
    <property type="entry name" value="Cytochrome c-like domain"/>
    <property type="match status" value="2"/>
</dbReference>
<keyword evidence="4 13" id="KW-0349">Heme</keyword>
<dbReference type="InterPro" id="IPR004852">
    <property type="entry name" value="Di-haem_cyt_c_peroxidsae"/>
</dbReference>
<sequence>MRFDAKKKAPLRRLFCARMPGPGAYNPAMARRNVPCALSLKLAALAVGVLAMLSGMAVAGPRPGDAAFGLPALAEKSGDTEEQVALGKKLFFDQRLSQGGRMACATCHVPAEGFTERGRARPDGNDGQPLRRNAPTLLNVAWHGPFFHDGRSATLEAQALVPLTEPREFGAPSVGAVVARIAGLADYRGRFEAAFGRPVTAGTLGAALAAYERSLVAAGSPFDRWFFGKDETALSPAAVSGFKLFRGKAECAACHRIGAASALFTDGKFHDTGIAWRNAQTGSAEADRGREEATERIFDRYRIKTPSLRNVALTAPYMHDGSVATLEQVVRFYAGGGVPHKTLSPLIGPIDLSDKEIADLVAFLKSLTSPHAAALAEEKP</sequence>
<dbReference type="InterPro" id="IPR009056">
    <property type="entry name" value="Cyt_c-like_dom"/>
</dbReference>
<dbReference type="GO" id="GO:0009055">
    <property type="term" value="F:electron transfer activity"/>
    <property type="evidence" value="ECO:0007669"/>
    <property type="project" value="InterPro"/>
</dbReference>
<evidence type="ECO:0000259" key="14">
    <source>
        <dbReference type="PROSITE" id="PS51007"/>
    </source>
</evidence>
<evidence type="ECO:0000256" key="6">
    <source>
        <dbReference type="ARBA" id="ARBA00022729"/>
    </source>
</evidence>
<evidence type="ECO:0000256" key="4">
    <source>
        <dbReference type="ARBA" id="ARBA00022617"/>
    </source>
</evidence>
<comment type="pathway">
    <text evidence="2">One-carbon metabolism; methylamine degradation.</text>
</comment>
<dbReference type="InterPro" id="IPR051395">
    <property type="entry name" value="Cytochrome_c_Peroxidase/MauG"/>
</dbReference>
<reference evidence="15 16" key="1">
    <citation type="submission" date="2017-07" db="EMBL/GenBank/DDBJ databases">
        <title>Draft Genome Sequences of Select Purple Nonsulfur Bacteria.</title>
        <authorList>
            <person name="Lasarre B."/>
            <person name="Mckinlay J.B."/>
        </authorList>
    </citation>
    <scope>NUCLEOTIDE SEQUENCE [LARGE SCALE GENOMIC DNA]</scope>
    <source>
        <strain evidence="15 16">DSM 11290</strain>
    </source>
</reference>
<proteinExistence type="predicted"/>
<dbReference type="Pfam" id="PF03150">
    <property type="entry name" value="CCP_MauG"/>
    <property type="match status" value="1"/>
</dbReference>
<evidence type="ECO:0000256" key="10">
    <source>
        <dbReference type="ARBA" id="ARBA00023004"/>
    </source>
</evidence>
<keyword evidence="7" id="KW-0574">Periplasm</keyword>
<evidence type="ECO:0000256" key="1">
    <source>
        <dbReference type="ARBA" id="ARBA00004418"/>
    </source>
</evidence>
<keyword evidence="3" id="KW-0813">Transport</keyword>
<dbReference type="GO" id="GO:0004130">
    <property type="term" value="F:cytochrome-c peroxidase activity"/>
    <property type="evidence" value="ECO:0007669"/>
    <property type="project" value="TreeGrafter"/>
</dbReference>
<dbReference type="InterPro" id="IPR036909">
    <property type="entry name" value="Cyt_c-like_dom_sf"/>
</dbReference>
<dbReference type="SUPFAM" id="SSF46626">
    <property type="entry name" value="Cytochrome c"/>
    <property type="match status" value="2"/>
</dbReference>
<evidence type="ECO:0000256" key="12">
    <source>
        <dbReference type="ARBA" id="ARBA00073576"/>
    </source>
</evidence>
<dbReference type="AlphaFoldDB" id="A0A327JDV8"/>
<dbReference type="PANTHER" id="PTHR30600">
    <property type="entry name" value="CYTOCHROME C PEROXIDASE-RELATED"/>
    <property type="match status" value="1"/>
</dbReference>
<dbReference type="GO" id="GO:0020037">
    <property type="term" value="F:heme binding"/>
    <property type="evidence" value="ECO:0007669"/>
    <property type="project" value="InterPro"/>
</dbReference>
<keyword evidence="5 13" id="KW-0479">Metal-binding</keyword>
<protein>
    <recommendedName>
        <fullName evidence="12">Methylamine utilization protein MauG</fullName>
    </recommendedName>
</protein>
<accession>A0A327JDV8</accession>
<comment type="subcellular location">
    <subcellularLocation>
        <location evidence="1">Periplasm</location>
    </subcellularLocation>
</comment>
<feature type="domain" description="Cytochrome c" evidence="14">
    <location>
        <begin position="82"/>
        <end position="185"/>
    </location>
</feature>
<evidence type="ECO:0000256" key="8">
    <source>
        <dbReference type="ARBA" id="ARBA00022982"/>
    </source>
</evidence>
<dbReference type="EMBL" id="NPEV01000072">
    <property type="protein sequence ID" value="RAI24657.1"/>
    <property type="molecule type" value="Genomic_DNA"/>
</dbReference>
<evidence type="ECO:0000256" key="7">
    <source>
        <dbReference type="ARBA" id="ARBA00022764"/>
    </source>
</evidence>
<name>A0A327JDV8_9HYPH</name>
<dbReference type="GO" id="GO:0042597">
    <property type="term" value="C:periplasmic space"/>
    <property type="evidence" value="ECO:0007669"/>
    <property type="project" value="UniProtKB-SubCell"/>
</dbReference>
<comment type="caution">
    <text evidence="15">The sequence shown here is derived from an EMBL/GenBank/DDBJ whole genome shotgun (WGS) entry which is preliminary data.</text>
</comment>
<evidence type="ECO:0000313" key="15">
    <source>
        <dbReference type="EMBL" id="RAI24657.1"/>
    </source>
</evidence>
<comment type="function">
    <text evidence="11">Involved in methylamine metabolism. Essential for the maturation of the beta subunit of MADH, presumably via a step in the biosynthesis of tryptophan tryptophylquinone (TTQ), the cofactor of MADH.</text>
</comment>
<evidence type="ECO:0000256" key="3">
    <source>
        <dbReference type="ARBA" id="ARBA00022448"/>
    </source>
</evidence>
<dbReference type="PROSITE" id="PS51007">
    <property type="entry name" value="CYTC"/>
    <property type="match status" value="2"/>
</dbReference>
<gene>
    <name evidence="15" type="ORF">CH339_21765</name>
</gene>
<keyword evidence="6" id="KW-0732">Signal</keyword>
<evidence type="ECO:0000256" key="9">
    <source>
        <dbReference type="ARBA" id="ARBA00023002"/>
    </source>
</evidence>
<keyword evidence="16" id="KW-1185">Reference proteome</keyword>
<keyword evidence="9" id="KW-0560">Oxidoreductase</keyword>
<dbReference type="FunFam" id="1.10.760.10:FF:000019">
    <property type="entry name" value="Di-heme cytochrome C peroxidase"/>
    <property type="match status" value="1"/>
</dbReference>
<dbReference type="Proteomes" id="UP000249299">
    <property type="component" value="Unassembled WGS sequence"/>
</dbReference>
<evidence type="ECO:0000313" key="16">
    <source>
        <dbReference type="Proteomes" id="UP000249299"/>
    </source>
</evidence>
<feature type="domain" description="Cytochrome c" evidence="14">
    <location>
        <begin position="236"/>
        <end position="368"/>
    </location>
</feature>
<organism evidence="15 16">
    <name type="scientific">Rhodobium orientis</name>
    <dbReference type="NCBI Taxonomy" id="34017"/>
    <lineage>
        <taxon>Bacteria</taxon>
        <taxon>Pseudomonadati</taxon>
        <taxon>Pseudomonadota</taxon>
        <taxon>Alphaproteobacteria</taxon>
        <taxon>Hyphomicrobiales</taxon>
        <taxon>Rhodobiaceae</taxon>
        <taxon>Rhodobium</taxon>
    </lineage>
</organism>
<dbReference type="Pfam" id="PF00034">
    <property type="entry name" value="Cytochrom_C"/>
    <property type="match status" value="1"/>
</dbReference>